<dbReference type="CDD" id="cd02440">
    <property type="entry name" value="AdoMet_MTases"/>
    <property type="match status" value="1"/>
</dbReference>
<sequence>MDTVDQQNALRQAAQKRIKASHALDGDADRLAQYYREWADSYELDVAGERYCGPSIVAELAGVAQAAYIGSDRAATAILDAGCGTGLVGIQLEHLGFRLIDGFDLSGAMAEMARQTGVYRNVEDGIDLNRPLSDYSSASYDVTVCCGVFTLGHVHPDGLRELARVTRPNGFVIASTCKSSAGAMSFEVQVLSLQEAGVLTPAQCLNGGRFLGEEDAHYWVLRVLDKPAELRL</sequence>
<keyword evidence="3" id="KW-1185">Reference proteome</keyword>
<reference evidence="2 3" key="1">
    <citation type="submission" date="2013-11" db="EMBL/GenBank/DDBJ databases">
        <title>Complete genome sequence of Rhizobium gallicum bv. gallicum R602.</title>
        <authorList>
            <person name="Bustos P."/>
            <person name="Santamaria R.I."/>
            <person name="Lozano L."/>
            <person name="Acosta J.L."/>
            <person name="Ormeno-Orrillo E."/>
            <person name="Rogel M.A."/>
            <person name="Romero D."/>
            <person name="Cevallos M.A."/>
            <person name="Martinez-Romero E."/>
            <person name="Gonzalez V."/>
        </authorList>
    </citation>
    <scope>NUCLEOTIDE SEQUENCE [LARGE SCALE GENOMIC DNA]</scope>
    <source>
        <strain evidence="2 3">R602</strain>
        <plasmid evidence="2 3">pRgalR602b</plasmid>
    </source>
</reference>
<organism evidence="2 3">
    <name type="scientific">Rhizobium gallicum bv. gallicum R602sp</name>
    <dbReference type="NCBI Taxonomy" id="1041138"/>
    <lineage>
        <taxon>Bacteria</taxon>
        <taxon>Pseudomonadati</taxon>
        <taxon>Pseudomonadota</taxon>
        <taxon>Alphaproteobacteria</taxon>
        <taxon>Hyphomicrobiales</taxon>
        <taxon>Rhizobiaceae</taxon>
        <taxon>Rhizobium/Agrobacterium group</taxon>
        <taxon>Rhizobium</taxon>
    </lineage>
</organism>
<dbReference type="EMBL" id="CP006879">
    <property type="protein sequence ID" value="AJD43859.1"/>
    <property type="molecule type" value="Genomic_DNA"/>
</dbReference>
<dbReference type="AlphaFoldDB" id="A0A0B4X736"/>
<dbReference type="SUPFAM" id="SSF53335">
    <property type="entry name" value="S-adenosyl-L-methionine-dependent methyltransferases"/>
    <property type="match status" value="1"/>
</dbReference>
<keyword evidence="2" id="KW-0614">Plasmid</keyword>
<keyword evidence="2" id="KW-0808">Transferase</keyword>
<dbReference type="HOGENOM" id="CLU_090201_3_0_5"/>
<keyword evidence="2" id="KW-0489">Methyltransferase</keyword>
<gene>
    <name evidence="2" type="ORF">RGR602_PB00325</name>
</gene>
<accession>A0A0B4X736</accession>
<dbReference type="KEGG" id="rga:RGR602_PB00325"/>
<evidence type="ECO:0000313" key="2">
    <source>
        <dbReference type="EMBL" id="AJD43859.1"/>
    </source>
</evidence>
<evidence type="ECO:0000259" key="1">
    <source>
        <dbReference type="Pfam" id="PF08241"/>
    </source>
</evidence>
<evidence type="ECO:0000313" key="3">
    <source>
        <dbReference type="Proteomes" id="UP000031368"/>
    </source>
</evidence>
<dbReference type="InterPro" id="IPR013216">
    <property type="entry name" value="Methyltransf_11"/>
</dbReference>
<dbReference type="Pfam" id="PF08241">
    <property type="entry name" value="Methyltransf_11"/>
    <property type="match status" value="1"/>
</dbReference>
<geneLocation type="plasmid" evidence="2 3">
    <name>pRgalR602b</name>
</geneLocation>
<feature type="domain" description="Methyltransferase type 11" evidence="1">
    <location>
        <begin position="79"/>
        <end position="173"/>
    </location>
</feature>
<protein>
    <submittedName>
        <fullName evidence="2">SAM-dependent methyltransferase protein</fullName>
    </submittedName>
</protein>
<name>A0A0B4X736_9HYPH</name>
<dbReference type="GO" id="GO:0032259">
    <property type="term" value="P:methylation"/>
    <property type="evidence" value="ECO:0007669"/>
    <property type="project" value="UniProtKB-KW"/>
</dbReference>
<dbReference type="GO" id="GO:0008757">
    <property type="term" value="F:S-adenosylmethionine-dependent methyltransferase activity"/>
    <property type="evidence" value="ECO:0007669"/>
    <property type="project" value="InterPro"/>
</dbReference>
<dbReference type="InterPro" id="IPR029063">
    <property type="entry name" value="SAM-dependent_MTases_sf"/>
</dbReference>
<proteinExistence type="predicted"/>
<dbReference type="Gene3D" id="3.40.50.150">
    <property type="entry name" value="Vaccinia Virus protein VP39"/>
    <property type="match status" value="1"/>
</dbReference>
<dbReference type="Proteomes" id="UP000031368">
    <property type="component" value="Plasmid pRgalR602b"/>
</dbReference>